<comment type="caution">
    <text evidence="3">The sequence shown here is derived from an EMBL/GenBank/DDBJ whole genome shotgun (WGS) entry which is preliminary data.</text>
</comment>
<evidence type="ECO:0000259" key="2">
    <source>
        <dbReference type="Pfam" id="PF00884"/>
    </source>
</evidence>
<dbReference type="Proteomes" id="UP000030023">
    <property type="component" value="Unassembled WGS sequence"/>
</dbReference>
<evidence type="ECO:0000313" key="4">
    <source>
        <dbReference type="Proteomes" id="UP000030023"/>
    </source>
</evidence>
<keyword evidence="1" id="KW-0812">Transmembrane</keyword>
<feature type="domain" description="Sulfatase N-terminal" evidence="2">
    <location>
        <begin position="156"/>
        <end position="285"/>
    </location>
</feature>
<feature type="transmembrane region" description="Helical" evidence="1">
    <location>
        <begin position="55"/>
        <end position="76"/>
    </location>
</feature>
<dbReference type="InterPro" id="IPR000917">
    <property type="entry name" value="Sulfatase_N"/>
</dbReference>
<name>A0ABR4XQ03_9LACO</name>
<evidence type="ECO:0000313" key="3">
    <source>
        <dbReference type="EMBL" id="KGO28734.1"/>
    </source>
</evidence>
<keyword evidence="1" id="KW-1133">Transmembrane helix</keyword>
<proteinExistence type="predicted"/>
<feature type="transmembrane region" description="Helical" evidence="1">
    <location>
        <begin position="20"/>
        <end position="43"/>
    </location>
</feature>
<reference evidence="3 4" key="1">
    <citation type="journal article" date="2014" name="Antonie Van Leeuwenhoek">
        <title>Oenococcus alcoholitolerans sp. nov., a lactic acid bacteria isolated from cachaca and ethanol fermentation processes.</title>
        <authorList>
            <person name="Badotti F."/>
            <person name="Moreira A.P."/>
            <person name="Tonon L.A."/>
            <person name="de Lucena B.T."/>
            <person name="Gomes Fde C."/>
            <person name="Kruger R."/>
            <person name="Thompson C.C."/>
            <person name="de Morais M.A.Jr."/>
            <person name="Rosa C.A."/>
            <person name="Thompson F.L."/>
        </authorList>
    </citation>
    <scope>NUCLEOTIDE SEQUENCE [LARGE SCALE GENOMIC DNA]</scope>
    <source>
        <strain evidence="3 4">UFRJ-M7.2.18</strain>
    </source>
</reference>
<dbReference type="EMBL" id="AXCV01000358">
    <property type="protein sequence ID" value="KGO28734.1"/>
    <property type="molecule type" value="Genomic_DNA"/>
</dbReference>
<keyword evidence="4" id="KW-1185">Reference proteome</keyword>
<gene>
    <name evidence="3" type="ORF">Q757_07170</name>
</gene>
<protein>
    <recommendedName>
        <fullName evidence="2">Sulfatase N-terminal domain-containing protein</fullName>
    </recommendedName>
</protein>
<evidence type="ECO:0000256" key="1">
    <source>
        <dbReference type="SAM" id="Phobius"/>
    </source>
</evidence>
<dbReference type="Pfam" id="PF00884">
    <property type="entry name" value="Sulfatase"/>
    <property type="match status" value="1"/>
</dbReference>
<organism evidence="3 4">
    <name type="scientific">Oenococcus alcoholitolerans</name>
    <dbReference type="NCBI Taxonomy" id="931074"/>
    <lineage>
        <taxon>Bacteria</taxon>
        <taxon>Bacillati</taxon>
        <taxon>Bacillota</taxon>
        <taxon>Bacilli</taxon>
        <taxon>Lactobacillales</taxon>
        <taxon>Lactobacillaceae</taxon>
        <taxon>Oenococcus</taxon>
    </lineage>
</organism>
<keyword evidence="1" id="KW-0472">Membrane</keyword>
<accession>A0ABR4XQ03</accession>
<dbReference type="InterPro" id="IPR017850">
    <property type="entry name" value="Alkaline_phosphatase_core_sf"/>
</dbReference>
<feature type="non-terminal residue" evidence="3">
    <location>
        <position position="292"/>
    </location>
</feature>
<dbReference type="Gene3D" id="3.40.720.10">
    <property type="entry name" value="Alkaline Phosphatase, subunit A"/>
    <property type="match status" value="1"/>
</dbReference>
<sequence>MPSDLSQLSNPLMIVNFIGIKAWQFFLLLLGLIIFISVLYLLCRRFDSRIKFAKWYFRLPIFLLSFAVLFSARNLYTPGALPDRVAASLNDSPIPWDVNADQRNNGAVYSFMRFFDNKVMAVPENYSKNKMQRLEKKYSKIAGQINKNRNNYLNQQTVIYVLSESFSDPTRVPGTTIIPDPIPNIKQIKNKTTSGLMLSSGYGGGTANIEYQALTGMSLTNFLPTVTSPYIQVLQSSKYIPNISNYWKIKNAIHPYLPMVYDRSSVYRKMGFQNFYTLYNPKVKFSGRIDNN</sequence>